<dbReference type="InterPro" id="IPR011979">
    <property type="entry name" value="Antitox_Xre"/>
</dbReference>
<protein>
    <submittedName>
        <fullName evidence="3">DUF2384 domain-containing protein</fullName>
    </submittedName>
</protein>
<dbReference type="GO" id="GO:0003677">
    <property type="term" value="F:DNA binding"/>
    <property type="evidence" value="ECO:0007669"/>
    <property type="project" value="InterPro"/>
</dbReference>
<feature type="domain" description="Antitoxin Xre/MbcA/ParS-like toxin-binding" evidence="1">
    <location>
        <begin position="104"/>
        <end position="152"/>
    </location>
</feature>
<evidence type="ECO:0000259" key="2">
    <source>
        <dbReference type="Pfam" id="PF20432"/>
    </source>
</evidence>
<reference evidence="3 4" key="1">
    <citation type="submission" date="2019-03" db="EMBL/GenBank/DDBJ databases">
        <title>Dyadobacter AR-3-6 sp. nov., isolated from arctic soil.</title>
        <authorList>
            <person name="Chaudhary D.K."/>
        </authorList>
    </citation>
    <scope>NUCLEOTIDE SEQUENCE [LARGE SCALE GENOMIC DNA]</scope>
    <source>
        <strain evidence="3 4">AR-3-6</strain>
    </source>
</reference>
<proteinExistence type="predicted"/>
<gene>
    <name evidence="3" type="ORF">E0F88_19945</name>
</gene>
<sequence length="155" mass="17389">MVAAQVSDAPAPVYLGGRGNYLPFHTSKPQSKMTAFEKIGLIRDGISKKDFEGFKQKAGLDYDQLAATLSVARATLINKKGTEKFNQTLSEKIVSLADIYAYGYEVFEDTERFNNWIFRPNQALGGLPPFDFLDNQYGREEVKDLIGRIDYGVYS</sequence>
<dbReference type="Pfam" id="PF09722">
    <property type="entry name" value="Xre_MbcA_ParS_C"/>
    <property type="match status" value="1"/>
</dbReference>
<accession>A0A4R5DH91</accession>
<evidence type="ECO:0000313" key="3">
    <source>
        <dbReference type="EMBL" id="TDE13412.1"/>
    </source>
</evidence>
<dbReference type="OrthoDB" id="5770459at2"/>
<keyword evidence="4" id="KW-1185">Reference proteome</keyword>
<comment type="caution">
    <text evidence="3">The sequence shown here is derived from an EMBL/GenBank/DDBJ whole genome shotgun (WGS) entry which is preliminary data.</text>
</comment>
<organism evidence="3 4">
    <name type="scientific">Dyadobacter psychrotolerans</name>
    <dbReference type="NCBI Taxonomy" id="2541721"/>
    <lineage>
        <taxon>Bacteria</taxon>
        <taxon>Pseudomonadati</taxon>
        <taxon>Bacteroidota</taxon>
        <taxon>Cytophagia</taxon>
        <taxon>Cytophagales</taxon>
        <taxon>Spirosomataceae</taxon>
        <taxon>Dyadobacter</taxon>
    </lineage>
</organism>
<feature type="domain" description="Antitoxin Xre-like helix-turn-helix" evidence="2">
    <location>
        <begin position="39"/>
        <end position="97"/>
    </location>
</feature>
<dbReference type="InterPro" id="IPR024467">
    <property type="entry name" value="Xre/MbcA/ParS-like_toxin-bd"/>
</dbReference>
<dbReference type="InterPro" id="IPR046847">
    <property type="entry name" value="Xre-like_HTH"/>
</dbReference>
<dbReference type="AlphaFoldDB" id="A0A4R5DH91"/>
<dbReference type="Pfam" id="PF20432">
    <property type="entry name" value="Xre-like-HTH"/>
    <property type="match status" value="1"/>
</dbReference>
<evidence type="ECO:0000259" key="1">
    <source>
        <dbReference type="Pfam" id="PF09722"/>
    </source>
</evidence>
<dbReference type="Proteomes" id="UP000294850">
    <property type="component" value="Unassembled WGS sequence"/>
</dbReference>
<name>A0A4R5DH91_9BACT</name>
<dbReference type="EMBL" id="SMFL01000007">
    <property type="protein sequence ID" value="TDE13412.1"/>
    <property type="molecule type" value="Genomic_DNA"/>
</dbReference>
<dbReference type="NCBIfam" id="TIGR02293">
    <property type="entry name" value="TAS_TIGR02293"/>
    <property type="match status" value="1"/>
</dbReference>
<evidence type="ECO:0000313" key="4">
    <source>
        <dbReference type="Proteomes" id="UP000294850"/>
    </source>
</evidence>